<dbReference type="InterPro" id="IPR023298">
    <property type="entry name" value="ATPase_P-typ_TM_dom_sf"/>
</dbReference>
<dbReference type="PROSITE" id="PS51203">
    <property type="entry name" value="CS"/>
    <property type="match status" value="1"/>
</dbReference>
<evidence type="ECO:0000313" key="4">
    <source>
        <dbReference type="EMBL" id="KAK2192271.1"/>
    </source>
</evidence>
<feature type="domain" description="CS" evidence="3">
    <location>
        <begin position="994"/>
        <end position="1087"/>
    </location>
</feature>
<dbReference type="Gene3D" id="2.60.40.790">
    <property type="match status" value="1"/>
</dbReference>
<protein>
    <recommendedName>
        <fullName evidence="3">CS domain-containing protein</fullName>
    </recommendedName>
</protein>
<dbReference type="EMBL" id="JAODUO010000035">
    <property type="protein sequence ID" value="KAK2192271.1"/>
    <property type="molecule type" value="Genomic_DNA"/>
</dbReference>
<feature type="transmembrane region" description="Helical" evidence="2">
    <location>
        <begin position="584"/>
        <end position="605"/>
    </location>
</feature>
<keyword evidence="2" id="KW-0472">Membrane</keyword>
<accession>A0AAD9PCG4</accession>
<dbReference type="Pfam" id="PF04969">
    <property type="entry name" value="CS"/>
    <property type="match status" value="1"/>
</dbReference>
<keyword evidence="2" id="KW-1133">Transmembrane helix</keyword>
<dbReference type="PANTHER" id="PTHR13219">
    <property type="entry name" value="TRANSMEMBRANE PROTEIN 94"/>
    <property type="match status" value="1"/>
</dbReference>
<feature type="transmembrane region" description="Helical" evidence="2">
    <location>
        <begin position="687"/>
        <end position="708"/>
    </location>
</feature>
<comment type="caution">
    <text evidence="4">The sequence shown here is derived from an EMBL/GenBank/DDBJ whole genome shotgun (WGS) entry which is preliminary data.</text>
</comment>
<feature type="region of interest" description="Disordered" evidence="1">
    <location>
        <begin position="876"/>
        <end position="975"/>
    </location>
</feature>
<keyword evidence="2" id="KW-0812">Transmembrane</keyword>
<feature type="compositionally biased region" description="Polar residues" evidence="1">
    <location>
        <begin position="201"/>
        <end position="214"/>
    </location>
</feature>
<feature type="transmembrane region" description="Helical" evidence="2">
    <location>
        <begin position="720"/>
        <end position="738"/>
    </location>
</feature>
<gene>
    <name evidence="4" type="ORF">NP493_35g02031</name>
</gene>
<dbReference type="PANTHER" id="PTHR13219:SF6">
    <property type="entry name" value="TRANSMEMBRANE PROTEIN 94"/>
    <property type="match status" value="1"/>
</dbReference>
<feature type="compositionally biased region" description="Polar residues" evidence="1">
    <location>
        <begin position="922"/>
        <end position="949"/>
    </location>
</feature>
<evidence type="ECO:0000256" key="2">
    <source>
        <dbReference type="SAM" id="Phobius"/>
    </source>
</evidence>
<keyword evidence="5" id="KW-1185">Reference proteome</keyword>
<evidence type="ECO:0000313" key="5">
    <source>
        <dbReference type="Proteomes" id="UP001209878"/>
    </source>
</evidence>
<proteinExistence type="predicted"/>
<evidence type="ECO:0000259" key="3">
    <source>
        <dbReference type="PROSITE" id="PS51203"/>
    </source>
</evidence>
<dbReference type="Proteomes" id="UP001209878">
    <property type="component" value="Unassembled WGS sequence"/>
</dbReference>
<dbReference type="SUPFAM" id="SSF49764">
    <property type="entry name" value="HSP20-like chaperones"/>
    <property type="match status" value="1"/>
</dbReference>
<dbReference type="InterPro" id="IPR008978">
    <property type="entry name" value="HSP20-like_chaperone"/>
</dbReference>
<feature type="region of interest" description="Disordered" evidence="1">
    <location>
        <begin position="1147"/>
        <end position="1174"/>
    </location>
</feature>
<dbReference type="InterPro" id="IPR007052">
    <property type="entry name" value="CS_dom"/>
</dbReference>
<sequence>MLQLFSQGTADLLLDTCTDYWDGNDLCVLNDTERKKIADFFQRTSMSSYCTAFAYRPLPQVTVSDCSNVFIEVPATSRDVFQHLKSPSPHRQGDCHQYGDVAPRLKNHYSVDSLVTADVSGSTSDLDTCFKAQCNQIFIGMITMQYQAKQDIVKLIEDLESACIRFVHFSQENELRSRVFSEKMGLEAGWNCHISLLNDKTTPGRSDMSSNTSHRSGDSGTAHHTHRRSVMLHLRVLDEARNQHRRRSAPGIVNLLHSPKDTVRSPVSVSCDTDARLMCDDTIDETFTDALLAAGDRNDDGHHVNVGGDNRLISGVSPTRSLLSGSLNPELKVCGGGDDTDKHSDAESSYTTDYSDSVIGGLGLANTANLPKGIENIRPHLENIDNVPLLVSLFTDCTAETTLEMLRILQECGEVVCCFGSAASHGNTGLFLHADCSIAMEPLYPPICARHQVLQRSRGMSSLSPMQLSARLNSIPCSLAYERDHSVNIIQLIVIARHHCQSVRNTFVFYLTCQLTLTTVQLVGCLLPPCLAPDHLLWLTLVVIPLLSLTMMGNPQDPRMGQLAQGKNLNHITSMSLLQFVGHHLMRCLPIVLLCLLCHSVNLTAMCHMVTNVSNVTCCHILGSIHCSDQLHTWGGWRAEYSHSLRLCQNFLASQLVLCFVFTSVSFLHRSHHLWQKVPSDNTLWRIIAPVVLVLQLLYAAVDAAVVVRDNRFGVGVTDIPIVSWVLLLLTPLILLSIHELVKRLEIKTDFYLLMKEKHEKLGFPPGQALKILVTLIDVFCACGSLFCLQQAFRKYEAAAKHDTERQLKKQQQAAGVAAAAKAPAAAATTATDTSVATTAATTTGGATATATTTIQSQPKGNHWMTKQISIVDKDSVRTPSPSSVHGASCPDHTASVTTEQKSSTSDRRGDTQDSAAVTPADSGQTVSGDSASAVSDQSIGSGRQSEATETGKGVGKPEKHKSTSKSNEDSDGDLELKRQQAAFQANPESYNGAVRENYRWSQSISDVDIRIEVPKHIAKGRDVRVDIQRKHLTMTYRDVSGEWVTAVDGDLIWDINKEECVWTLVPREHVHVNLEKVQERWWEAVLASEPTINVRNIDPSRPMSDLDDEAQAKIQEMMFNERQKQLGLPTSNEQKMQDMLKKAWDAEGSPFKGQPFDPSKVNLSGSNTLEING</sequence>
<feature type="compositionally biased region" description="Polar residues" evidence="1">
    <location>
        <begin position="895"/>
        <end position="904"/>
    </location>
</feature>
<dbReference type="SUPFAM" id="SSF81665">
    <property type="entry name" value="Calcium ATPase, transmembrane domain M"/>
    <property type="match status" value="1"/>
</dbReference>
<organism evidence="4 5">
    <name type="scientific">Ridgeia piscesae</name>
    <name type="common">Tubeworm</name>
    <dbReference type="NCBI Taxonomy" id="27915"/>
    <lineage>
        <taxon>Eukaryota</taxon>
        <taxon>Metazoa</taxon>
        <taxon>Spiralia</taxon>
        <taxon>Lophotrochozoa</taxon>
        <taxon>Annelida</taxon>
        <taxon>Polychaeta</taxon>
        <taxon>Sedentaria</taxon>
        <taxon>Canalipalpata</taxon>
        <taxon>Sabellida</taxon>
        <taxon>Siboglinidae</taxon>
        <taxon>Ridgeia</taxon>
    </lineage>
</organism>
<feature type="transmembrane region" description="Helical" evidence="2">
    <location>
        <begin position="647"/>
        <end position="667"/>
    </location>
</feature>
<evidence type="ECO:0000256" key="1">
    <source>
        <dbReference type="SAM" id="MobiDB-lite"/>
    </source>
</evidence>
<dbReference type="InterPro" id="IPR039720">
    <property type="entry name" value="TMEM94"/>
</dbReference>
<dbReference type="AlphaFoldDB" id="A0AAD9PCG4"/>
<dbReference type="Gene3D" id="1.20.1110.10">
    <property type="entry name" value="Calcium-transporting ATPase, transmembrane domain"/>
    <property type="match status" value="1"/>
</dbReference>
<reference evidence="4" key="1">
    <citation type="journal article" date="2023" name="Mol. Biol. Evol.">
        <title>Third-Generation Sequencing Reveals the Adaptive Role of the Epigenome in Three Deep-Sea Polychaetes.</title>
        <authorList>
            <person name="Perez M."/>
            <person name="Aroh O."/>
            <person name="Sun Y."/>
            <person name="Lan Y."/>
            <person name="Juniper S.K."/>
            <person name="Young C.R."/>
            <person name="Angers B."/>
            <person name="Qian P.Y."/>
        </authorList>
    </citation>
    <scope>NUCLEOTIDE SEQUENCE</scope>
    <source>
        <strain evidence="4">R07B-5</strain>
    </source>
</reference>
<name>A0AAD9PCG4_RIDPI</name>
<feature type="compositionally biased region" description="Polar residues" evidence="1">
    <location>
        <begin position="1162"/>
        <end position="1174"/>
    </location>
</feature>
<feature type="region of interest" description="Disordered" evidence="1">
    <location>
        <begin position="201"/>
        <end position="226"/>
    </location>
</feature>